<dbReference type="PANTHER" id="PTHR47154:SF2">
    <property type="entry name" value="G-PROTEIN COUPLED RECEPTOR MTH-RELATED"/>
    <property type="match status" value="1"/>
</dbReference>
<evidence type="ECO:0000256" key="1">
    <source>
        <dbReference type="ARBA" id="ARBA00004141"/>
    </source>
</evidence>
<feature type="transmembrane region" description="Helical" evidence="5">
    <location>
        <begin position="163"/>
        <end position="187"/>
    </location>
</feature>
<feature type="transmembrane region" description="Helical" evidence="5">
    <location>
        <begin position="258"/>
        <end position="277"/>
    </location>
</feature>
<evidence type="ECO:0000256" key="2">
    <source>
        <dbReference type="ARBA" id="ARBA00022692"/>
    </source>
</evidence>
<sequence>MHSTWTNKTLKYSKSLEIKRDLHVIATIIPLNTIINVIKHSFQTGDVFYINSYGDLIKVDHFCIEFGVKDQKTSTEPWLYVCNIDSFDDTDSSTEQERTYVPWLMLLSSIFLAIVLLVYSLLPELRNLAGKILMAYVGSLMIAFILMYSLLGETPNSDDCIKITASVYFFLVSSFCWMNIMSIDIWWTFRGYAKARPIHRRGENFKFFVYCLYGWVLPALMTAGLVVVNNNRRDLAEWIVTPEIPECGCFLQERKKLLYLYTPMTILILSNWVFFLMTAYNIRRLMRGTAVLNSAAAGNPAAHQQQRNRTAVLNSAAAGNPAAHQQQRNRRLMRGTAVLNSAAAGNPAAHQQQRNR</sequence>
<keyword evidence="2 5" id="KW-0812">Transmembrane</keyword>
<feature type="transmembrane region" description="Helical" evidence="5">
    <location>
        <begin position="207"/>
        <end position="228"/>
    </location>
</feature>
<feature type="transmembrane region" description="Helical" evidence="5">
    <location>
        <begin position="100"/>
        <end position="121"/>
    </location>
</feature>
<dbReference type="Proteomes" id="UP001652582">
    <property type="component" value="Chromosome 14"/>
</dbReference>
<dbReference type="PANTHER" id="PTHR47154">
    <property type="entry name" value="G-PROTEIN COUPLED RECEPTOR MTH-RELATED"/>
    <property type="match status" value="1"/>
</dbReference>
<keyword evidence="7" id="KW-1185">Reference proteome</keyword>
<accession>A0ABM3LR32</accession>
<dbReference type="Pfam" id="PF00002">
    <property type="entry name" value="7tm_2"/>
    <property type="match status" value="1"/>
</dbReference>
<dbReference type="InterPro" id="IPR051384">
    <property type="entry name" value="Mth_GPCR"/>
</dbReference>
<dbReference type="PROSITE" id="PS50261">
    <property type="entry name" value="G_PROTEIN_RECEP_F2_4"/>
    <property type="match status" value="1"/>
</dbReference>
<evidence type="ECO:0000259" key="6">
    <source>
        <dbReference type="PROSITE" id="PS50261"/>
    </source>
</evidence>
<evidence type="ECO:0000313" key="8">
    <source>
        <dbReference type="RefSeq" id="XP_052741488.1"/>
    </source>
</evidence>
<evidence type="ECO:0000313" key="7">
    <source>
        <dbReference type="Proteomes" id="UP001652582"/>
    </source>
</evidence>
<evidence type="ECO:0000256" key="5">
    <source>
        <dbReference type="SAM" id="Phobius"/>
    </source>
</evidence>
<dbReference type="InterPro" id="IPR000832">
    <property type="entry name" value="GPCR_2_secretin-like"/>
</dbReference>
<feature type="domain" description="G-protein coupled receptors family 2 profile 2" evidence="6">
    <location>
        <begin position="97"/>
        <end position="287"/>
    </location>
</feature>
<keyword evidence="3 5" id="KW-1133">Transmembrane helix</keyword>
<proteinExistence type="predicted"/>
<keyword evidence="8" id="KW-0675">Receptor</keyword>
<reference evidence="8" key="1">
    <citation type="submission" date="2025-08" db="UniProtKB">
        <authorList>
            <consortium name="RefSeq"/>
        </authorList>
    </citation>
    <scope>IDENTIFICATION</scope>
</reference>
<evidence type="ECO:0000256" key="3">
    <source>
        <dbReference type="ARBA" id="ARBA00022989"/>
    </source>
</evidence>
<dbReference type="CDD" id="cd15039">
    <property type="entry name" value="7tmB3_Methuselah-like"/>
    <property type="match status" value="1"/>
</dbReference>
<feature type="transmembrane region" description="Helical" evidence="5">
    <location>
        <begin position="133"/>
        <end position="151"/>
    </location>
</feature>
<keyword evidence="4 5" id="KW-0472">Membrane</keyword>
<comment type="subcellular location">
    <subcellularLocation>
        <location evidence="1">Membrane</location>
        <topology evidence="1">Multi-pass membrane protein</topology>
    </subcellularLocation>
</comment>
<dbReference type="GeneID" id="112047256"/>
<dbReference type="InterPro" id="IPR017981">
    <property type="entry name" value="GPCR_2-like_7TM"/>
</dbReference>
<dbReference type="RefSeq" id="XP_052741488.1">
    <property type="nucleotide sequence ID" value="XM_052885528.1"/>
</dbReference>
<gene>
    <name evidence="8" type="primary">LOC112047256</name>
</gene>
<protein>
    <submittedName>
        <fullName evidence="8">G-protein coupled receptor Mth2</fullName>
    </submittedName>
</protein>
<name>A0ABM3LR32_BICAN</name>
<dbReference type="Gene3D" id="1.20.1070.10">
    <property type="entry name" value="Rhodopsin 7-helix transmembrane proteins"/>
    <property type="match status" value="1"/>
</dbReference>
<evidence type="ECO:0000256" key="4">
    <source>
        <dbReference type="ARBA" id="ARBA00023136"/>
    </source>
</evidence>
<organism evidence="7 8">
    <name type="scientific">Bicyclus anynana</name>
    <name type="common">Squinting bush brown butterfly</name>
    <dbReference type="NCBI Taxonomy" id="110368"/>
    <lineage>
        <taxon>Eukaryota</taxon>
        <taxon>Metazoa</taxon>
        <taxon>Ecdysozoa</taxon>
        <taxon>Arthropoda</taxon>
        <taxon>Hexapoda</taxon>
        <taxon>Insecta</taxon>
        <taxon>Pterygota</taxon>
        <taxon>Neoptera</taxon>
        <taxon>Endopterygota</taxon>
        <taxon>Lepidoptera</taxon>
        <taxon>Glossata</taxon>
        <taxon>Ditrysia</taxon>
        <taxon>Papilionoidea</taxon>
        <taxon>Nymphalidae</taxon>
        <taxon>Satyrinae</taxon>
        <taxon>Satyrini</taxon>
        <taxon>Mycalesina</taxon>
        <taxon>Bicyclus</taxon>
    </lineage>
</organism>